<keyword evidence="1" id="KW-0653">Protein transport</keyword>
<dbReference type="GeneID" id="77675648"/>
<organism evidence="3 4">
    <name type="scientific">Nematocida ausubeli (strain ATCC PRA-371 / ERTm2)</name>
    <name type="common">Nematode killer fungus</name>
    <dbReference type="NCBI Taxonomy" id="1913371"/>
    <lineage>
        <taxon>Eukaryota</taxon>
        <taxon>Fungi</taxon>
        <taxon>Fungi incertae sedis</taxon>
        <taxon>Microsporidia</taxon>
        <taxon>Nematocida</taxon>
    </lineage>
</organism>
<dbReference type="InterPro" id="IPR007064">
    <property type="entry name" value="Nmd3_N"/>
</dbReference>
<dbReference type="AlphaFoldDB" id="A0A086J309"/>
<evidence type="ECO:0000256" key="1">
    <source>
        <dbReference type="RuleBase" id="RU364108"/>
    </source>
</evidence>
<comment type="caution">
    <text evidence="3">The sequence shown here is derived from an EMBL/GenBank/DDBJ whole genome shotgun (WGS) entry which is preliminary data.</text>
</comment>
<gene>
    <name evidence="3" type="ORF">NESG_00675</name>
</gene>
<comment type="similarity">
    <text evidence="1">Belongs to the NMD3 family.</text>
</comment>
<keyword evidence="1" id="KW-0813">Transport</keyword>
<dbReference type="PANTHER" id="PTHR12746:SF2">
    <property type="entry name" value="60S RIBOSOMAL EXPORT PROTEIN NMD3"/>
    <property type="match status" value="1"/>
</dbReference>
<keyword evidence="4" id="KW-1185">Reference proteome</keyword>
<dbReference type="GO" id="GO:0005737">
    <property type="term" value="C:cytoplasm"/>
    <property type="evidence" value="ECO:0007669"/>
    <property type="project" value="UniProtKB-SubCell"/>
</dbReference>
<evidence type="ECO:0000313" key="4">
    <source>
        <dbReference type="Proteomes" id="UP000054524"/>
    </source>
</evidence>
<evidence type="ECO:0000259" key="2">
    <source>
        <dbReference type="Pfam" id="PF04981"/>
    </source>
</evidence>
<proteinExistence type="inferred from homology"/>
<dbReference type="InterPro" id="IPR039768">
    <property type="entry name" value="Nmd3"/>
</dbReference>
<sequence>MRCCLCGTESMFETSMCFECTVRELPKLNVDTSREVDRCSTCMRYSVPPSGWTTLRFEGPEMLAYLLKKIPELAKLKLVDAYFIHSEEHSKRVRMKVSIDRTSEMDIFGLEHAEELDITWVIKGKHCLDCARAASNQTWNCVVQLRQKCQSKQTLLLLEQAILKAGLHEETTDIKGEQDGIDFFYISRTASLKLVRFIEEYAPAKVKISEQLVKLDKKSNNSRYKFAYSVEIPALNVNDLVYLPDTLGKKLSLTDMCVVLRISKSILLADSKGQVKDLGRIEYFKYARAMRVLGSSKAQRSFEVIEVDGKGIPSKMDENAKDAAPGMQLNFGRNRIYDVVLLKNDGEMVNAKTLVKGLGAGDRVIGYDLMNLNTNLEIDASIFLLKKESEVSSKWKIKRLGGGYQTEDASAMIIDAVRNDPSLLKTVNIYDENDQIIKGIGSLVL</sequence>
<protein>
    <recommendedName>
        <fullName evidence="1">60S ribosomal export protein NMD3</fullName>
    </recommendedName>
</protein>
<dbReference type="GO" id="GO:0043023">
    <property type="term" value="F:ribosomal large subunit binding"/>
    <property type="evidence" value="ECO:0007669"/>
    <property type="project" value="InterPro"/>
</dbReference>
<dbReference type="GO" id="GO:0005634">
    <property type="term" value="C:nucleus"/>
    <property type="evidence" value="ECO:0007669"/>
    <property type="project" value="UniProtKB-SubCell"/>
</dbReference>
<dbReference type="PANTHER" id="PTHR12746">
    <property type="entry name" value="NONSENSE-MEDIATED MRNA DECAY PROTEIN 3"/>
    <property type="match status" value="1"/>
</dbReference>
<reference evidence="3 4" key="1">
    <citation type="journal article" date="2014" name="Genome Announc.">
        <title>Genome Sequence of the Microsporidian Species Nematocida sp1 Strain ERTm6 (ATCC PRA-372).</title>
        <authorList>
            <person name="Bakowski M.A."/>
            <person name="Priest M."/>
            <person name="Young S."/>
            <person name="Cuomo C.A."/>
            <person name="Troemel E.R."/>
        </authorList>
    </citation>
    <scope>NUCLEOTIDE SEQUENCE [LARGE SCALE GENOMIC DNA]</scope>
    <source>
        <strain evidence="3 4">ERTm6</strain>
    </source>
</reference>
<dbReference type="Proteomes" id="UP000054524">
    <property type="component" value="Unassembled WGS sequence"/>
</dbReference>
<accession>A0A086J309</accession>
<dbReference type="GO" id="GO:0000055">
    <property type="term" value="P:ribosomal large subunit export from nucleus"/>
    <property type="evidence" value="ECO:0007669"/>
    <property type="project" value="TreeGrafter"/>
</dbReference>
<dbReference type="HOGENOM" id="CLU_027444_4_0_1"/>
<dbReference type="RefSeq" id="XP_052905082.1">
    <property type="nucleotide sequence ID" value="XM_053048322.1"/>
</dbReference>
<name>A0A086J309_NEMA1</name>
<evidence type="ECO:0000313" key="3">
    <source>
        <dbReference type="EMBL" id="KFG26527.1"/>
    </source>
</evidence>
<dbReference type="EMBL" id="AKIJ01000002">
    <property type="protein sequence ID" value="KFG26527.1"/>
    <property type="molecule type" value="Genomic_DNA"/>
</dbReference>
<dbReference type="Pfam" id="PF04981">
    <property type="entry name" value="NMD3"/>
    <property type="match status" value="1"/>
</dbReference>
<comment type="function">
    <text evidence="1">Acts as an adapter for the XPO1/CRM1-mediated export of the 60S ribosomal subunit.</text>
</comment>
<dbReference type="GO" id="GO:0015031">
    <property type="term" value="P:protein transport"/>
    <property type="evidence" value="ECO:0007669"/>
    <property type="project" value="UniProtKB-KW"/>
</dbReference>
<keyword evidence="1" id="KW-0539">Nucleus</keyword>
<comment type="subcellular location">
    <subcellularLocation>
        <location evidence="1">Cytoplasm</location>
    </subcellularLocation>
    <subcellularLocation>
        <location evidence="1">Nucleus</location>
    </subcellularLocation>
</comment>
<feature type="domain" description="Nmd3 N-terminal" evidence="2">
    <location>
        <begin position="3"/>
        <end position="232"/>
    </location>
</feature>
<keyword evidence="1" id="KW-0963">Cytoplasm</keyword>